<gene>
    <name evidence="2" type="ORF">UFOPK2766_02058</name>
</gene>
<evidence type="ECO:0000259" key="1">
    <source>
        <dbReference type="Pfam" id="PF00144"/>
    </source>
</evidence>
<evidence type="ECO:0000313" key="2">
    <source>
        <dbReference type="EMBL" id="CAB4758273.1"/>
    </source>
</evidence>
<dbReference type="InterPro" id="IPR001466">
    <property type="entry name" value="Beta-lactam-related"/>
</dbReference>
<protein>
    <submittedName>
        <fullName evidence="2">Unannotated protein</fullName>
    </submittedName>
</protein>
<dbReference type="AlphaFoldDB" id="A0A6J6UHV3"/>
<dbReference type="InterPro" id="IPR012338">
    <property type="entry name" value="Beta-lactam/transpept-like"/>
</dbReference>
<dbReference type="PANTHER" id="PTHR43319:SF3">
    <property type="entry name" value="BETA-LACTAMASE-RELATED DOMAIN-CONTAINING PROTEIN"/>
    <property type="match status" value="1"/>
</dbReference>
<dbReference type="SUPFAM" id="SSF56601">
    <property type="entry name" value="beta-lactamase/transpeptidase-like"/>
    <property type="match status" value="1"/>
</dbReference>
<dbReference type="Gene3D" id="3.40.710.10">
    <property type="entry name" value="DD-peptidase/beta-lactamase superfamily"/>
    <property type="match status" value="1"/>
</dbReference>
<feature type="domain" description="Beta-lactamase-related" evidence="1">
    <location>
        <begin position="16"/>
        <end position="400"/>
    </location>
</feature>
<proteinExistence type="predicted"/>
<dbReference type="PANTHER" id="PTHR43319">
    <property type="entry name" value="BETA-LACTAMASE-RELATED"/>
    <property type="match status" value="1"/>
</dbReference>
<dbReference type="Pfam" id="PF00144">
    <property type="entry name" value="Beta-lactamase"/>
    <property type="match status" value="1"/>
</dbReference>
<organism evidence="2">
    <name type="scientific">freshwater metagenome</name>
    <dbReference type="NCBI Taxonomy" id="449393"/>
    <lineage>
        <taxon>unclassified sequences</taxon>
        <taxon>metagenomes</taxon>
        <taxon>ecological metagenomes</taxon>
    </lineage>
</organism>
<dbReference type="EMBL" id="CAEZYU010000130">
    <property type="protein sequence ID" value="CAB4758273.1"/>
    <property type="molecule type" value="Genomic_DNA"/>
</dbReference>
<name>A0A6J6UHV3_9ZZZZ</name>
<reference evidence="2" key="1">
    <citation type="submission" date="2020-05" db="EMBL/GenBank/DDBJ databases">
        <authorList>
            <person name="Chiriac C."/>
            <person name="Salcher M."/>
            <person name="Ghai R."/>
            <person name="Kavagutti S V."/>
        </authorList>
    </citation>
    <scope>NUCLEOTIDE SEQUENCE</scope>
</reference>
<dbReference type="InterPro" id="IPR052907">
    <property type="entry name" value="Beta-lactamase/esterase"/>
</dbReference>
<accession>A0A6J6UHV3</accession>
<sequence length="415" mass="43753">MAEVRGTVEPGFEQVRDAFQDNFDSHGEVGAAFSLYVDGKAVVNLTGGLTTEGTDYNEDTLQMVFSSTKGATALCAHILAQRGLLDFDAPVAQYWPEFAAEGKGEIPVSWLMCHKSGLIDTTRRLSLDDALDWDTVVTALAESTPVWEPGTQHGYHAVTYGWLVGEIVRRVSGKSIGEFFAAEVAGPLGLDFWIGLPEQQHDRVSRLIPMGLPEGVDLEVISAAGAGAGAGAGADVEAVTDELAAPASIGLVQMLDMLLGPDNLAGKALSAPGGAFLDQEAWNTPELWSAMIPAANGVTNANSLARMYAACVGEVDGVRLLSEEAMQKAIEVQTDGADAVLMFPIPFALGFMRTSDFSPLSGERSFGHYGAGGSVGFADPDRKLAFGYVMNQMQFGLAGDPRTAALIKAVEASIS</sequence>